<proteinExistence type="predicted"/>
<accession>A0A2S7SZL1</accession>
<evidence type="ECO:0000313" key="2">
    <source>
        <dbReference type="Proteomes" id="UP000239872"/>
    </source>
</evidence>
<reference evidence="1 2" key="1">
    <citation type="submission" date="2018-01" db="EMBL/GenBank/DDBJ databases">
        <title>A novel member of the phylum Bacteroidetes isolated from glacier ice.</title>
        <authorList>
            <person name="Liu Q."/>
            <person name="Xin Y.-H."/>
        </authorList>
    </citation>
    <scope>NUCLEOTIDE SEQUENCE [LARGE SCALE GENOMIC DNA]</scope>
    <source>
        <strain evidence="1 2">RB1R16</strain>
    </source>
</reference>
<evidence type="ECO:0000313" key="1">
    <source>
        <dbReference type="EMBL" id="PQJ12051.1"/>
    </source>
</evidence>
<dbReference type="Proteomes" id="UP000239872">
    <property type="component" value="Unassembled WGS sequence"/>
</dbReference>
<keyword evidence="2" id="KW-1185">Reference proteome</keyword>
<evidence type="ECO:0008006" key="3">
    <source>
        <dbReference type="Google" id="ProtNLM"/>
    </source>
</evidence>
<dbReference type="EMBL" id="PPSL01000002">
    <property type="protein sequence ID" value="PQJ12051.1"/>
    <property type="molecule type" value="Genomic_DNA"/>
</dbReference>
<name>A0A2S7SZL1_9BACT</name>
<dbReference type="AlphaFoldDB" id="A0A2S7SZL1"/>
<sequence length="198" mass="22913">MAQCPFTEGTVKYKVEFKNKAEATFTGTYIFTFKNGFIRKELKLSNGFENVELINTNDNTVYSLRSNNGRKYAIQLSMDEMSSRQEPYKGFTMLEDPDKEKVIAGKKAMKTVLVYKNGSKANLYVSLDWYPDKTITYERFPDSRFMPLEYTYSDDVKGFTMHMVAESVSQSPVENAVFRIPADYKMISNEEYKLLSQQ</sequence>
<gene>
    <name evidence="1" type="ORF">CJD36_009695</name>
</gene>
<comment type="caution">
    <text evidence="1">The sequence shown here is derived from an EMBL/GenBank/DDBJ whole genome shotgun (WGS) entry which is preliminary data.</text>
</comment>
<protein>
    <recommendedName>
        <fullName evidence="3">DUF4412 domain-containing protein</fullName>
    </recommendedName>
</protein>
<organism evidence="1 2">
    <name type="scientific">Flavipsychrobacter stenotrophus</name>
    <dbReference type="NCBI Taxonomy" id="2077091"/>
    <lineage>
        <taxon>Bacteria</taxon>
        <taxon>Pseudomonadati</taxon>
        <taxon>Bacteroidota</taxon>
        <taxon>Chitinophagia</taxon>
        <taxon>Chitinophagales</taxon>
        <taxon>Chitinophagaceae</taxon>
        <taxon>Flavipsychrobacter</taxon>
    </lineage>
</organism>